<dbReference type="EMBL" id="CAJVPW010007295">
    <property type="protein sequence ID" value="CAG8579228.1"/>
    <property type="molecule type" value="Genomic_DNA"/>
</dbReference>
<feature type="non-terminal residue" evidence="1">
    <location>
        <position position="101"/>
    </location>
</feature>
<proteinExistence type="predicted"/>
<protein>
    <submittedName>
        <fullName evidence="1">15799_t:CDS:1</fullName>
    </submittedName>
</protein>
<keyword evidence="2" id="KW-1185">Reference proteome</keyword>
<reference evidence="1" key="1">
    <citation type="submission" date="2021-06" db="EMBL/GenBank/DDBJ databases">
        <authorList>
            <person name="Kallberg Y."/>
            <person name="Tangrot J."/>
            <person name="Rosling A."/>
        </authorList>
    </citation>
    <scope>NUCLEOTIDE SEQUENCE</scope>
    <source>
        <strain evidence="1">28 12/20/2015</strain>
    </source>
</reference>
<organism evidence="1 2">
    <name type="scientific">Cetraspora pellucida</name>
    <dbReference type="NCBI Taxonomy" id="1433469"/>
    <lineage>
        <taxon>Eukaryota</taxon>
        <taxon>Fungi</taxon>
        <taxon>Fungi incertae sedis</taxon>
        <taxon>Mucoromycota</taxon>
        <taxon>Glomeromycotina</taxon>
        <taxon>Glomeromycetes</taxon>
        <taxon>Diversisporales</taxon>
        <taxon>Gigasporaceae</taxon>
        <taxon>Cetraspora</taxon>
    </lineage>
</organism>
<sequence length="101" mass="11328">MPVQENPIVTLSAVVPQIFQDCQNSTSNHRKNAIALRKVQMKCSSYRPTNNGSSNQLNNEPAFNTEFIRNLIKILPLKKGQSNSERVIKFVASFAAFSCEK</sequence>
<gene>
    <name evidence="1" type="ORF">SPELUC_LOCUS6298</name>
</gene>
<evidence type="ECO:0000313" key="1">
    <source>
        <dbReference type="EMBL" id="CAG8579228.1"/>
    </source>
</evidence>
<comment type="caution">
    <text evidence="1">The sequence shown here is derived from an EMBL/GenBank/DDBJ whole genome shotgun (WGS) entry which is preliminary data.</text>
</comment>
<dbReference type="Proteomes" id="UP000789366">
    <property type="component" value="Unassembled WGS sequence"/>
</dbReference>
<evidence type="ECO:0000313" key="2">
    <source>
        <dbReference type="Proteomes" id="UP000789366"/>
    </source>
</evidence>
<name>A0ACA9M9W4_9GLOM</name>
<accession>A0ACA9M9W4</accession>